<dbReference type="NCBIfam" id="NF003079">
    <property type="entry name" value="PRK04005.1"/>
    <property type="match status" value="1"/>
</dbReference>
<comment type="similarity">
    <text evidence="1 4">Belongs to the eukaryotic ribosomal protein eL18 family.</text>
</comment>
<sequence length="115" mass="12351">MTNQVVIRMAKDLKSASTKNDAPIWAKLAEYALKPSVARRDINLNKIAKLTKENDTVVFPGKVLGTGNVPHKITLCSFSISNSAASKILENGGKLISYSELIEQNPTGKGVVLLG</sequence>
<dbReference type="InterPro" id="IPR022947">
    <property type="entry name" value="Ribosomal_eL18_arc"/>
</dbReference>
<dbReference type="PROSITE" id="PS00475">
    <property type="entry name" value="RIBOSOMAL_L15"/>
    <property type="match status" value="1"/>
</dbReference>
<dbReference type="GO" id="GO:0006412">
    <property type="term" value="P:translation"/>
    <property type="evidence" value="ECO:0007669"/>
    <property type="project" value="UniProtKB-UniRule"/>
</dbReference>
<feature type="domain" description="Large ribosomal subunit protein uL15/eL18" evidence="5">
    <location>
        <begin position="37"/>
        <end position="114"/>
    </location>
</feature>
<dbReference type="PANTHER" id="PTHR10934">
    <property type="entry name" value="60S RIBOSOMAL PROTEIN L18"/>
    <property type="match status" value="1"/>
</dbReference>
<proteinExistence type="inferred from homology"/>
<dbReference type="InterPro" id="IPR000039">
    <property type="entry name" value="Ribosomal_eL18"/>
</dbReference>
<evidence type="ECO:0000256" key="2">
    <source>
        <dbReference type="ARBA" id="ARBA00022980"/>
    </source>
</evidence>
<evidence type="ECO:0000259" key="5">
    <source>
        <dbReference type="Pfam" id="PF17135"/>
    </source>
</evidence>
<gene>
    <name evidence="4" type="primary">rpl18e</name>
    <name evidence="6" type="ORF">AAA799N04_01758</name>
</gene>
<dbReference type="InterPro" id="IPR036227">
    <property type="entry name" value="Ribosomal_uL15/eL18_sf"/>
</dbReference>
<dbReference type="Proteomes" id="UP000028059">
    <property type="component" value="Unassembled WGS sequence"/>
</dbReference>
<dbReference type="GO" id="GO:0003735">
    <property type="term" value="F:structural constituent of ribosome"/>
    <property type="evidence" value="ECO:0007669"/>
    <property type="project" value="InterPro"/>
</dbReference>
<evidence type="ECO:0000313" key="6">
    <source>
        <dbReference type="EMBL" id="KEQ55842.1"/>
    </source>
</evidence>
<dbReference type="Gene3D" id="3.100.10.10">
    <property type="match status" value="1"/>
</dbReference>
<evidence type="ECO:0000256" key="3">
    <source>
        <dbReference type="ARBA" id="ARBA00023274"/>
    </source>
</evidence>
<evidence type="ECO:0000256" key="4">
    <source>
        <dbReference type="HAMAP-Rule" id="MF_00329"/>
    </source>
</evidence>
<dbReference type="PATRIC" id="fig|1502293.3.peg.1624"/>
<dbReference type="InterPro" id="IPR001196">
    <property type="entry name" value="Ribosomal_uL15_CS"/>
</dbReference>
<protein>
    <recommendedName>
        <fullName evidence="4">Large ribosomal subunit protein eL18</fullName>
    </recommendedName>
</protein>
<reference evidence="6 7" key="1">
    <citation type="submission" date="2014-06" db="EMBL/GenBank/DDBJ databases">
        <authorList>
            <person name="Ngugi D.K."/>
            <person name="Blom J."/>
            <person name="Alam I."/>
            <person name="Rashid M."/>
            <person name="Ba Alawi W."/>
            <person name="Zhang G."/>
            <person name="Hikmawan T."/>
            <person name="Guan Y."/>
            <person name="Antunes A."/>
            <person name="Siam R."/>
            <person name="ElDorry H."/>
            <person name="Bajic V."/>
            <person name="Stingl U."/>
        </authorList>
    </citation>
    <scope>NUCLEOTIDE SEQUENCE [LARGE SCALE GENOMIC DNA]</scope>
    <source>
        <strain evidence="6">SCGC AAA799-N04</strain>
    </source>
</reference>
<dbReference type="EMBL" id="JOKN01000056">
    <property type="protein sequence ID" value="KEQ55842.1"/>
    <property type="molecule type" value="Genomic_DNA"/>
</dbReference>
<keyword evidence="3 4" id="KW-0687">Ribonucleoprotein</keyword>
<dbReference type="AlphaFoldDB" id="A0A081RKW9"/>
<comment type="caution">
    <text evidence="6">The sequence shown here is derived from an EMBL/GenBank/DDBJ whole genome shotgun (WGS) entry which is preliminary data.</text>
</comment>
<dbReference type="GO" id="GO:0003723">
    <property type="term" value="F:RNA binding"/>
    <property type="evidence" value="ECO:0007669"/>
    <property type="project" value="TreeGrafter"/>
</dbReference>
<dbReference type="GO" id="GO:0022625">
    <property type="term" value="C:cytosolic large ribosomal subunit"/>
    <property type="evidence" value="ECO:0007669"/>
    <property type="project" value="TreeGrafter"/>
</dbReference>
<organism evidence="6 7">
    <name type="scientific">Marine Group I thaumarchaeote SCGC AAA799-N04</name>
    <dbReference type="NCBI Taxonomy" id="1502293"/>
    <lineage>
        <taxon>Archaea</taxon>
        <taxon>Nitrososphaerota</taxon>
        <taxon>Marine Group I</taxon>
    </lineage>
</organism>
<dbReference type="HAMAP" id="MF_00329">
    <property type="entry name" value="Ribosomal_eL18"/>
    <property type="match status" value="1"/>
</dbReference>
<dbReference type="PANTHER" id="PTHR10934:SF2">
    <property type="entry name" value="LARGE RIBOSOMAL SUBUNIT PROTEIN EL18"/>
    <property type="match status" value="1"/>
</dbReference>
<keyword evidence="2 4" id="KW-0689">Ribosomal protein</keyword>
<dbReference type="SUPFAM" id="SSF52080">
    <property type="entry name" value="Ribosomal proteins L15p and L18e"/>
    <property type="match status" value="1"/>
</dbReference>
<evidence type="ECO:0000313" key="7">
    <source>
        <dbReference type="Proteomes" id="UP000028059"/>
    </source>
</evidence>
<name>A0A081RKW9_9ARCH</name>
<dbReference type="Pfam" id="PF17135">
    <property type="entry name" value="Ribosomal_L18"/>
    <property type="match status" value="1"/>
</dbReference>
<keyword evidence="7" id="KW-1185">Reference proteome</keyword>
<evidence type="ECO:0000256" key="1">
    <source>
        <dbReference type="ARBA" id="ARBA00006815"/>
    </source>
</evidence>
<accession>A0A081RKW9</accession>
<dbReference type="InterPro" id="IPR021131">
    <property type="entry name" value="Ribosomal_uL15/eL18"/>
</dbReference>